<feature type="transmembrane region" description="Helical" evidence="1">
    <location>
        <begin position="73"/>
        <end position="94"/>
    </location>
</feature>
<feature type="transmembrane region" description="Helical" evidence="1">
    <location>
        <begin position="114"/>
        <end position="141"/>
    </location>
</feature>
<name>A0A1I6MV93_9RHOB</name>
<gene>
    <name evidence="2" type="ORF">SAMN05444714_2277</name>
</gene>
<dbReference type="OrthoDB" id="7835223at2"/>
<feature type="transmembrane region" description="Helical" evidence="1">
    <location>
        <begin position="153"/>
        <end position="178"/>
    </location>
</feature>
<evidence type="ECO:0000256" key="1">
    <source>
        <dbReference type="SAM" id="Phobius"/>
    </source>
</evidence>
<keyword evidence="1" id="KW-0472">Membrane</keyword>
<feature type="transmembrane region" description="Helical" evidence="1">
    <location>
        <begin position="12"/>
        <end position="31"/>
    </location>
</feature>
<feature type="transmembrane region" description="Helical" evidence="1">
    <location>
        <begin position="37"/>
        <end position="61"/>
    </location>
</feature>
<evidence type="ECO:0000313" key="2">
    <source>
        <dbReference type="EMBL" id="SFS19625.1"/>
    </source>
</evidence>
<keyword evidence="3" id="KW-1185">Reference proteome</keyword>
<keyword evidence="1" id="KW-0812">Transmembrane</keyword>
<protein>
    <submittedName>
        <fullName evidence="2">ABC-type polysaccharide/polyol phosphate export permease</fullName>
    </submittedName>
</protein>
<dbReference type="AlphaFoldDB" id="A0A1I6MV93"/>
<dbReference type="EMBL" id="FOZM01000002">
    <property type="protein sequence ID" value="SFS19625.1"/>
    <property type="molecule type" value="Genomic_DNA"/>
</dbReference>
<keyword evidence="1" id="KW-1133">Transmembrane helix</keyword>
<dbReference type="STRING" id="1123755.SAMN05444714_2277"/>
<dbReference type="RefSeq" id="WP_090208426.1">
    <property type="nucleotide sequence ID" value="NZ_FOZM01000002.1"/>
</dbReference>
<accession>A0A1I6MV93</accession>
<evidence type="ECO:0000313" key="3">
    <source>
        <dbReference type="Proteomes" id="UP000198926"/>
    </source>
</evidence>
<reference evidence="2 3" key="1">
    <citation type="submission" date="2016-10" db="EMBL/GenBank/DDBJ databases">
        <authorList>
            <person name="de Groot N.N."/>
        </authorList>
    </citation>
    <scope>NUCLEOTIDE SEQUENCE [LARGE SCALE GENOMIC DNA]</scope>
    <source>
        <strain evidence="2 3">DSM 29433</strain>
    </source>
</reference>
<sequence>MFQTNRIHRNKVSSFFGIVSVIYHTIVQNIRGGHRNAIVGILVVIMRSVILVGVFFVMFQLIGVRTSPIRGDFILYIMTGIFLYLTHVMTVRQLAQAVSPTSPSMMHSPMNTVISFIATTFSMLYQKTLAIGIMLLAYHLLINPITIDKPIGAYGMLLLAWGSGCAVGLIFGVLTPWFPNAMPLLMQFYIRANMIASGKMFLANSLPATMVAWFDWNPLFHAIDQARGFAFLHYTPMNSQIAYPVILTMVLLLIGFMAEFFSRQHASVSWFAAR</sequence>
<dbReference type="Proteomes" id="UP000198926">
    <property type="component" value="Unassembled WGS sequence"/>
</dbReference>
<organism evidence="2 3">
    <name type="scientific">Yoonia litorea</name>
    <dbReference type="NCBI Taxonomy" id="1123755"/>
    <lineage>
        <taxon>Bacteria</taxon>
        <taxon>Pseudomonadati</taxon>
        <taxon>Pseudomonadota</taxon>
        <taxon>Alphaproteobacteria</taxon>
        <taxon>Rhodobacterales</taxon>
        <taxon>Paracoccaceae</taxon>
        <taxon>Yoonia</taxon>
    </lineage>
</organism>
<proteinExistence type="predicted"/>
<feature type="transmembrane region" description="Helical" evidence="1">
    <location>
        <begin position="241"/>
        <end position="261"/>
    </location>
</feature>